<dbReference type="InterPro" id="IPR011009">
    <property type="entry name" value="Kinase-like_dom_sf"/>
</dbReference>
<sequence length="253" mass="27843">KPANILLDREGRVFVTDFGLACSRPRGPRGQSRAGLAGTPVYMGPEMFDGIVSLRSDVYALGITSFELLTGESPFGGTLEEVREKHFHQALPVELLQQQQVDAELIEVIERATHKEAMYRYKTARFFLTALKSRVATEELLRQGAAELQKLMTRTFDNESDEATAEAGGHTPPSTYFDRLAEIAEEKRTTRELPDREDAPKPTQDDRAQTEPIPDVRPVASEAGGSLGTARSVTDVHFPGDSTGGYGLIVLYC</sequence>
<feature type="region of interest" description="Disordered" evidence="5">
    <location>
        <begin position="186"/>
        <end position="236"/>
    </location>
</feature>
<dbReference type="GO" id="GO:0005524">
    <property type="term" value="F:ATP binding"/>
    <property type="evidence" value="ECO:0007669"/>
    <property type="project" value="UniProtKB-KW"/>
</dbReference>
<evidence type="ECO:0000256" key="2">
    <source>
        <dbReference type="ARBA" id="ARBA00022741"/>
    </source>
</evidence>
<reference evidence="7" key="1">
    <citation type="journal article" date="2014" name="Front. Microbiol.">
        <title>High frequency of phylogenetically diverse reductive dehalogenase-homologous genes in deep subseafloor sedimentary metagenomes.</title>
        <authorList>
            <person name="Kawai M."/>
            <person name="Futagami T."/>
            <person name="Toyoda A."/>
            <person name="Takaki Y."/>
            <person name="Nishi S."/>
            <person name="Hori S."/>
            <person name="Arai W."/>
            <person name="Tsubouchi T."/>
            <person name="Morono Y."/>
            <person name="Uchiyama I."/>
            <person name="Ito T."/>
            <person name="Fujiyama A."/>
            <person name="Inagaki F."/>
            <person name="Takami H."/>
        </authorList>
    </citation>
    <scope>NUCLEOTIDE SEQUENCE</scope>
    <source>
        <strain evidence="7">Expedition CK06-06</strain>
    </source>
</reference>
<evidence type="ECO:0000256" key="3">
    <source>
        <dbReference type="ARBA" id="ARBA00022777"/>
    </source>
</evidence>
<evidence type="ECO:0000256" key="1">
    <source>
        <dbReference type="ARBA" id="ARBA00022679"/>
    </source>
</evidence>
<keyword evidence="1" id="KW-0808">Transferase</keyword>
<accession>X0WWJ6</accession>
<protein>
    <recommendedName>
        <fullName evidence="6">Protein kinase domain-containing protein</fullName>
    </recommendedName>
</protein>
<dbReference type="SUPFAM" id="SSF56112">
    <property type="entry name" value="Protein kinase-like (PK-like)"/>
    <property type="match status" value="1"/>
</dbReference>
<dbReference type="Pfam" id="PF00069">
    <property type="entry name" value="Pkinase"/>
    <property type="match status" value="1"/>
</dbReference>
<dbReference type="GO" id="GO:0004674">
    <property type="term" value="F:protein serine/threonine kinase activity"/>
    <property type="evidence" value="ECO:0007669"/>
    <property type="project" value="TreeGrafter"/>
</dbReference>
<proteinExistence type="predicted"/>
<dbReference type="PANTHER" id="PTHR43289:SF34">
    <property type="entry name" value="SERINE_THREONINE-PROTEIN KINASE YBDM-RELATED"/>
    <property type="match status" value="1"/>
</dbReference>
<dbReference type="InterPro" id="IPR000719">
    <property type="entry name" value="Prot_kinase_dom"/>
</dbReference>
<feature type="non-terminal residue" evidence="7">
    <location>
        <position position="1"/>
    </location>
</feature>
<keyword evidence="2" id="KW-0547">Nucleotide-binding</keyword>
<keyword evidence="4" id="KW-0067">ATP-binding</keyword>
<dbReference type="AlphaFoldDB" id="X0WWJ6"/>
<feature type="compositionally biased region" description="Basic and acidic residues" evidence="5">
    <location>
        <begin position="186"/>
        <end position="209"/>
    </location>
</feature>
<name>X0WWJ6_9ZZZZ</name>
<keyword evidence="3" id="KW-0418">Kinase</keyword>
<evidence type="ECO:0000259" key="6">
    <source>
        <dbReference type="PROSITE" id="PS50011"/>
    </source>
</evidence>
<gene>
    <name evidence="7" type="ORF">S01H1_61557</name>
</gene>
<feature type="non-terminal residue" evidence="7">
    <location>
        <position position="253"/>
    </location>
</feature>
<evidence type="ECO:0000256" key="4">
    <source>
        <dbReference type="ARBA" id="ARBA00022840"/>
    </source>
</evidence>
<evidence type="ECO:0000256" key="5">
    <source>
        <dbReference type="SAM" id="MobiDB-lite"/>
    </source>
</evidence>
<evidence type="ECO:0000313" key="7">
    <source>
        <dbReference type="EMBL" id="GAG35040.1"/>
    </source>
</evidence>
<dbReference type="Gene3D" id="1.10.510.10">
    <property type="entry name" value="Transferase(Phosphotransferase) domain 1"/>
    <property type="match status" value="1"/>
</dbReference>
<dbReference type="PROSITE" id="PS50011">
    <property type="entry name" value="PROTEIN_KINASE_DOM"/>
    <property type="match status" value="1"/>
</dbReference>
<dbReference type="PANTHER" id="PTHR43289">
    <property type="entry name" value="MITOGEN-ACTIVATED PROTEIN KINASE KINASE KINASE 20-RELATED"/>
    <property type="match status" value="1"/>
</dbReference>
<dbReference type="EMBL" id="BARS01040372">
    <property type="protein sequence ID" value="GAG35040.1"/>
    <property type="molecule type" value="Genomic_DNA"/>
</dbReference>
<comment type="caution">
    <text evidence="7">The sequence shown here is derived from an EMBL/GenBank/DDBJ whole genome shotgun (WGS) entry which is preliminary data.</text>
</comment>
<organism evidence="7">
    <name type="scientific">marine sediment metagenome</name>
    <dbReference type="NCBI Taxonomy" id="412755"/>
    <lineage>
        <taxon>unclassified sequences</taxon>
        <taxon>metagenomes</taxon>
        <taxon>ecological metagenomes</taxon>
    </lineage>
</organism>
<feature type="domain" description="Protein kinase" evidence="6">
    <location>
        <begin position="1"/>
        <end position="141"/>
    </location>
</feature>